<sequence length="68" mass="7253">MAVAKRSACAGRQHGRTKAARELQRPELSRAVPLLPDPRFKPAHNDPAPPAARAPSPMPLNESHVAVG</sequence>
<evidence type="ECO:0000313" key="3">
    <source>
        <dbReference type="Proteomes" id="UP000054516"/>
    </source>
</evidence>
<feature type="compositionally biased region" description="Basic and acidic residues" evidence="1">
    <location>
        <begin position="19"/>
        <end position="28"/>
    </location>
</feature>
<keyword evidence="3" id="KW-1185">Reference proteome</keyword>
<gene>
    <name evidence="2" type="ORF">SAMD00023353_5500330</name>
</gene>
<evidence type="ECO:0000256" key="1">
    <source>
        <dbReference type="SAM" id="MobiDB-lite"/>
    </source>
</evidence>
<protein>
    <submittedName>
        <fullName evidence="2">Uncharacterized protein</fullName>
    </submittedName>
</protein>
<evidence type="ECO:0000313" key="2">
    <source>
        <dbReference type="EMBL" id="GAW26904.1"/>
    </source>
</evidence>
<name>A0A1S8A9X3_ROSNE</name>
<reference evidence="2" key="1">
    <citation type="submission" date="2016-03" db="EMBL/GenBank/DDBJ databases">
        <title>Draft genome sequence of Rosellinia necatrix.</title>
        <authorList>
            <person name="Kanematsu S."/>
        </authorList>
    </citation>
    <scope>NUCLEOTIDE SEQUENCE [LARGE SCALE GENOMIC DNA]</scope>
    <source>
        <strain evidence="2">W97</strain>
    </source>
</reference>
<dbReference type="AlphaFoldDB" id="A0A1S8A9X3"/>
<dbReference type="EMBL" id="DF977500">
    <property type="protein sequence ID" value="GAW26904.1"/>
    <property type="molecule type" value="Genomic_DNA"/>
</dbReference>
<feature type="compositionally biased region" description="Pro residues" evidence="1">
    <location>
        <begin position="47"/>
        <end position="58"/>
    </location>
</feature>
<accession>A0A1S8A9X3</accession>
<organism evidence="2">
    <name type="scientific">Rosellinia necatrix</name>
    <name type="common">White root-rot fungus</name>
    <dbReference type="NCBI Taxonomy" id="77044"/>
    <lineage>
        <taxon>Eukaryota</taxon>
        <taxon>Fungi</taxon>
        <taxon>Dikarya</taxon>
        <taxon>Ascomycota</taxon>
        <taxon>Pezizomycotina</taxon>
        <taxon>Sordariomycetes</taxon>
        <taxon>Xylariomycetidae</taxon>
        <taxon>Xylariales</taxon>
        <taxon>Xylariaceae</taxon>
        <taxon>Rosellinia</taxon>
    </lineage>
</organism>
<proteinExistence type="predicted"/>
<feature type="region of interest" description="Disordered" evidence="1">
    <location>
        <begin position="1"/>
        <end position="68"/>
    </location>
</feature>
<dbReference type="Proteomes" id="UP000054516">
    <property type="component" value="Unassembled WGS sequence"/>
</dbReference>